<evidence type="ECO:0000256" key="5">
    <source>
        <dbReference type="PROSITE-ProRule" id="PRU00047"/>
    </source>
</evidence>
<dbReference type="Gene3D" id="4.10.60.10">
    <property type="entry name" value="Zinc finger, CCHC-type"/>
    <property type="match status" value="1"/>
</dbReference>
<sequence>MANQNAAGNQGQVIMQQQIGIISEFKFNMDWDNYIERLEQYFIVNSVVDEKKVPLLLTLVGDEGYALLKNLCTPDLPSTKEFKELIKLMSNHLKPKPNIITERYKFKERKQKDDENISNFVASLMNIASKCDFGTNLENHLRDQIVWGIRDGAIKKRLLGESDLTYKKAVEMSTAMEAAIKDARQLAVGSEMVNVIRNRDKKECFCCGRTNHQIKDCYYRNATCNNCNRKGHLAKMCRIKSEAKGRYPEFQRETQQKKECSNFRGRGKSSSRGHFNLRRATSNHAIREDEATGTQQEPFEDTRVEREPTSGYSGYLFNLNDISVNVVDSYKLKVKVENEVIQFEVDTGSNITAMSYNDYVSNANLNQLKLSSSSNTFKSYTGTPIIPEGIIYVKASYENVTKKLPLFIIPGGAAPILGREWIDKLNISLTIGNVNEYFNAENEITKIMSSFADVFSDKL</sequence>
<dbReference type="SMART" id="SM00343">
    <property type="entry name" value="ZnF_C2HC"/>
    <property type="match status" value="2"/>
</dbReference>
<dbReference type="EMBL" id="GEZM01096180">
    <property type="protein sequence ID" value="JAV55080.1"/>
    <property type="molecule type" value="Transcribed_RNA"/>
</dbReference>
<name>A0A1Y1K4M7_PHOPY</name>
<keyword evidence="3" id="KW-0540">Nuclease</keyword>
<dbReference type="SUPFAM" id="SSF57756">
    <property type="entry name" value="Retrovirus zinc finger-like domains"/>
    <property type="match status" value="1"/>
</dbReference>
<evidence type="ECO:0000313" key="8">
    <source>
        <dbReference type="EMBL" id="JAV55080.1"/>
    </source>
</evidence>
<dbReference type="PROSITE" id="PS50158">
    <property type="entry name" value="ZF_CCHC"/>
    <property type="match status" value="2"/>
</dbReference>
<dbReference type="GO" id="GO:0004519">
    <property type="term" value="F:endonuclease activity"/>
    <property type="evidence" value="ECO:0007669"/>
    <property type="project" value="UniProtKB-KW"/>
</dbReference>
<dbReference type="GO" id="GO:0016779">
    <property type="term" value="F:nucleotidyltransferase activity"/>
    <property type="evidence" value="ECO:0007669"/>
    <property type="project" value="UniProtKB-KW"/>
</dbReference>
<keyword evidence="4" id="KW-0255">Endonuclease</keyword>
<dbReference type="GO" id="GO:0008270">
    <property type="term" value="F:zinc ion binding"/>
    <property type="evidence" value="ECO:0007669"/>
    <property type="project" value="UniProtKB-KW"/>
</dbReference>
<keyword evidence="5" id="KW-0863">Zinc-finger</keyword>
<feature type="region of interest" description="Disordered" evidence="6">
    <location>
        <begin position="258"/>
        <end position="307"/>
    </location>
</feature>
<dbReference type="GO" id="GO:0003676">
    <property type="term" value="F:nucleic acid binding"/>
    <property type="evidence" value="ECO:0007669"/>
    <property type="project" value="InterPro"/>
</dbReference>
<dbReference type="Gene3D" id="2.40.70.10">
    <property type="entry name" value="Acid Proteases"/>
    <property type="match status" value="1"/>
</dbReference>
<dbReference type="InterPro" id="IPR021109">
    <property type="entry name" value="Peptidase_aspartic_dom_sf"/>
</dbReference>
<evidence type="ECO:0000256" key="6">
    <source>
        <dbReference type="SAM" id="MobiDB-lite"/>
    </source>
</evidence>
<dbReference type="InterPro" id="IPR036875">
    <property type="entry name" value="Znf_CCHC_sf"/>
</dbReference>
<evidence type="ECO:0000256" key="1">
    <source>
        <dbReference type="ARBA" id="ARBA00022679"/>
    </source>
</evidence>
<keyword evidence="5" id="KW-0862">Zinc</keyword>
<dbReference type="Pfam" id="PF00098">
    <property type="entry name" value="zf-CCHC"/>
    <property type="match status" value="1"/>
</dbReference>
<keyword evidence="5" id="KW-0479">Metal-binding</keyword>
<reference evidence="8" key="1">
    <citation type="journal article" date="2016" name="Sci. Rep.">
        <title>Molecular characterization of firefly nuptial gifts: a multi-omics approach sheds light on postcopulatory sexual selection.</title>
        <authorList>
            <person name="Al-Wathiqui N."/>
            <person name="Fallon T.R."/>
            <person name="South A."/>
            <person name="Weng J.K."/>
            <person name="Lewis S.M."/>
        </authorList>
    </citation>
    <scope>NUCLEOTIDE SEQUENCE</scope>
</reference>
<dbReference type="SUPFAM" id="SSF50630">
    <property type="entry name" value="Acid proteases"/>
    <property type="match status" value="1"/>
</dbReference>
<feature type="domain" description="CCHC-type" evidence="7">
    <location>
        <begin position="224"/>
        <end position="238"/>
    </location>
</feature>
<proteinExistence type="predicted"/>
<evidence type="ECO:0000259" key="7">
    <source>
        <dbReference type="PROSITE" id="PS50158"/>
    </source>
</evidence>
<dbReference type="PANTHER" id="PTHR37984">
    <property type="entry name" value="PROTEIN CBG26694"/>
    <property type="match status" value="1"/>
</dbReference>
<evidence type="ECO:0000256" key="2">
    <source>
        <dbReference type="ARBA" id="ARBA00022695"/>
    </source>
</evidence>
<dbReference type="PANTHER" id="PTHR37984:SF5">
    <property type="entry name" value="PROTEIN NYNRIN-LIKE"/>
    <property type="match status" value="1"/>
</dbReference>
<accession>A0A1Y1K4M7</accession>
<organism evidence="8">
    <name type="scientific">Photinus pyralis</name>
    <name type="common">Common eastern firefly</name>
    <name type="synonym">Lampyris pyralis</name>
    <dbReference type="NCBI Taxonomy" id="7054"/>
    <lineage>
        <taxon>Eukaryota</taxon>
        <taxon>Metazoa</taxon>
        <taxon>Ecdysozoa</taxon>
        <taxon>Arthropoda</taxon>
        <taxon>Hexapoda</taxon>
        <taxon>Insecta</taxon>
        <taxon>Pterygota</taxon>
        <taxon>Neoptera</taxon>
        <taxon>Endopterygota</taxon>
        <taxon>Coleoptera</taxon>
        <taxon>Polyphaga</taxon>
        <taxon>Elateriformia</taxon>
        <taxon>Elateroidea</taxon>
        <taxon>Lampyridae</taxon>
        <taxon>Lampyrinae</taxon>
        <taxon>Photinus</taxon>
    </lineage>
</organism>
<feature type="domain" description="CCHC-type" evidence="7">
    <location>
        <begin position="204"/>
        <end position="217"/>
    </location>
</feature>
<evidence type="ECO:0000256" key="4">
    <source>
        <dbReference type="ARBA" id="ARBA00022759"/>
    </source>
</evidence>
<keyword evidence="2" id="KW-0548">Nucleotidyltransferase</keyword>
<protein>
    <recommendedName>
        <fullName evidence="7">CCHC-type domain-containing protein</fullName>
    </recommendedName>
</protein>
<dbReference type="AlphaFoldDB" id="A0A1Y1K4M7"/>
<keyword evidence="4" id="KW-0378">Hydrolase</keyword>
<evidence type="ECO:0000256" key="3">
    <source>
        <dbReference type="ARBA" id="ARBA00022722"/>
    </source>
</evidence>
<dbReference type="InterPro" id="IPR001878">
    <property type="entry name" value="Znf_CCHC"/>
</dbReference>
<dbReference type="InterPro" id="IPR050951">
    <property type="entry name" value="Retrovirus_Pol_polyprotein"/>
</dbReference>
<feature type="compositionally biased region" description="Basic residues" evidence="6">
    <location>
        <begin position="265"/>
        <end position="277"/>
    </location>
</feature>
<keyword evidence="1" id="KW-0808">Transferase</keyword>
<dbReference type="EMBL" id="GEZM01096178">
    <property type="protein sequence ID" value="JAV55084.1"/>
    <property type="molecule type" value="Transcribed_RNA"/>
</dbReference>